<dbReference type="GO" id="GO:0043799">
    <property type="term" value="F:glycine oxidase activity"/>
    <property type="evidence" value="ECO:0007669"/>
    <property type="project" value="UniProtKB-EC"/>
</dbReference>
<evidence type="ECO:0000259" key="4">
    <source>
        <dbReference type="Pfam" id="PF01266"/>
    </source>
</evidence>
<keyword evidence="6" id="KW-1185">Reference proteome</keyword>
<protein>
    <submittedName>
        <fullName evidence="5">Glycine oxidase</fullName>
        <ecNumber evidence="5">1.4.3.19</ecNumber>
    </submittedName>
</protein>
<dbReference type="SUPFAM" id="SSF51905">
    <property type="entry name" value="FAD/NAD(P)-binding domain"/>
    <property type="match status" value="1"/>
</dbReference>
<dbReference type="EMBL" id="JADBEC010000002">
    <property type="protein sequence ID" value="MBE1507839.1"/>
    <property type="molecule type" value="Genomic_DNA"/>
</dbReference>
<evidence type="ECO:0000256" key="3">
    <source>
        <dbReference type="ARBA" id="ARBA00023002"/>
    </source>
</evidence>
<evidence type="ECO:0000256" key="2">
    <source>
        <dbReference type="ARBA" id="ARBA00022977"/>
    </source>
</evidence>
<evidence type="ECO:0000256" key="1">
    <source>
        <dbReference type="ARBA" id="ARBA00004948"/>
    </source>
</evidence>
<name>A0ABR9IXB0_RHIVS</name>
<comment type="pathway">
    <text evidence="1">Cofactor biosynthesis; thiamine diphosphate biosynthesis.</text>
</comment>
<reference evidence="5 6" key="1">
    <citation type="submission" date="2020-10" db="EMBL/GenBank/DDBJ databases">
        <title>Sequencing the genomes of 1000 actinobacteria strains.</title>
        <authorList>
            <person name="Klenk H.-P."/>
        </authorList>
    </citation>
    <scope>NUCLEOTIDE SEQUENCE [LARGE SCALE GENOMIC DNA]</scope>
    <source>
        <strain evidence="5 6">DSM 7307</strain>
    </source>
</reference>
<organism evidence="5 6">
    <name type="scientific">Rhizobium viscosum</name>
    <name type="common">Arthrobacter viscosus</name>
    <dbReference type="NCBI Taxonomy" id="1673"/>
    <lineage>
        <taxon>Bacteria</taxon>
        <taxon>Pseudomonadati</taxon>
        <taxon>Pseudomonadota</taxon>
        <taxon>Alphaproteobacteria</taxon>
        <taxon>Hyphomicrobiales</taxon>
        <taxon>Rhizobiaceae</taxon>
        <taxon>Rhizobium/Agrobacterium group</taxon>
        <taxon>Rhizobium</taxon>
    </lineage>
</organism>
<dbReference type="InterPro" id="IPR036188">
    <property type="entry name" value="FAD/NAD-bd_sf"/>
</dbReference>
<evidence type="ECO:0000313" key="5">
    <source>
        <dbReference type="EMBL" id="MBE1507839.1"/>
    </source>
</evidence>
<dbReference type="Pfam" id="PF01266">
    <property type="entry name" value="DAO"/>
    <property type="match status" value="1"/>
</dbReference>
<dbReference type="PANTHER" id="PTHR13847:SF289">
    <property type="entry name" value="GLYCINE OXIDASE"/>
    <property type="match status" value="1"/>
</dbReference>
<dbReference type="RefSeq" id="WP_192731537.1">
    <property type="nucleotide sequence ID" value="NZ_BAAAVL010000002.1"/>
</dbReference>
<dbReference type="InterPro" id="IPR006076">
    <property type="entry name" value="FAD-dep_OxRdtase"/>
</dbReference>
<dbReference type="Gene3D" id="3.30.9.10">
    <property type="entry name" value="D-Amino Acid Oxidase, subunit A, domain 2"/>
    <property type="match status" value="1"/>
</dbReference>
<accession>A0ABR9IXB0</accession>
<proteinExistence type="predicted"/>
<dbReference type="SUPFAM" id="SSF54373">
    <property type="entry name" value="FAD-linked reductases, C-terminal domain"/>
    <property type="match status" value="1"/>
</dbReference>
<dbReference type="PANTHER" id="PTHR13847">
    <property type="entry name" value="SARCOSINE DEHYDROGENASE-RELATED"/>
    <property type="match status" value="1"/>
</dbReference>
<sequence>MPTFLVKGAGVAGLAVAHELVKRGFSVEVIEKACAAGLGASHFAGGMLAPYCEREAAEEVVLTLGLDAARWWEEAVPGEVHRRGTLVVAQPRDLPDLARFAARTTGHVWLDGKGVSDLEPALAGRFEKALFFEQEAHLDPRLALTRLGNSLRERGVVFHFGAHQPQDRQFAGVLDCTGPAAISRLSGLRGVRGEMLYLETADITLSRPVRMLHPRHPIYIVPRDDHRFMVGATMIEAEDDGPITARSLMEFLNAAYALHPAFGEARVVETGTGIRPAFADNIPRVIETKEGVAIAGMHRHGFLLAPAMAARAADILMREAFASERLSS</sequence>
<evidence type="ECO:0000313" key="6">
    <source>
        <dbReference type="Proteomes" id="UP000620262"/>
    </source>
</evidence>
<dbReference type="InterPro" id="IPR012727">
    <property type="entry name" value="Gly_oxidase_ThiO"/>
</dbReference>
<feature type="domain" description="FAD dependent oxidoreductase" evidence="4">
    <location>
        <begin position="5"/>
        <end position="314"/>
    </location>
</feature>
<dbReference type="EC" id="1.4.3.19" evidence="5"/>
<keyword evidence="3 5" id="KW-0560">Oxidoreductase</keyword>
<comment type="caution">
    <text evidence="5">The sequence shown here is derived from an EMBL/GenBank/DDBJ whole genome shotgun (WGS) entry which is preliminary data.</text>
</comment>
<dbReference type="Gene3D" id="3.50.50.60">
    <property type="entry name" value="FAD/NAD(P)-binding domain"/>
    <property type="match status" value="1"/>
</dbReference>
<dbReference type="NCBIfam" id="TIGR02352">
    <property type="entry name" value="thiamin_ThiO"/>
    <property type="match status" value="1"/>
</dbReference>
<gene>
    <name evidence="5" type="ORF">H4W29_005084</name>
</gene>
<keyword evidence="2" id="KW-0784">Thiamine biosynthesis</keyword>
<dbReference type="Proteomes" id="UP000620262">
    <property type="component" value="Unassembled WGS sequence"/>
</dbReference>